<feature type="region of interest" description="Disordered" evidence="1">
    <location>
        <begin position="1421"/>
        <end position="1498"/>
    </location>
</feature>
<feature type="compositionally biased region" description="Acidic residues" evidence="1">
    <location>
        <begin position="1237"/>
        <end position="1249"/>
    </location>
</feature>
<feature type="compositionally biased region" description="Acidic residues" evidence="1">
    <location>
        <begin position="727"/>
        <end position="737"/>
    </location>
</feature>
<evidence type="ECO:0000313" key="2">
    <source>
        <dbReference type="EMBL" id="KAG7816096.1"/>
    </source>
</evidence>
<name>A0AAN6DDP1_PICAN</name>
<accession>A0AAN6DDP1</accession>
<feature type="compositionally biased region" description="Basic and acidic residues" evidence="1">
    <location>
        <begin position="65"/>
        <end position="79"/>
    </location>
</feature>
<dbReference type="RefSeq" id="XP_043057649.1">
    <property type="nucleotide sequence ID" value="XM_043205830.1"/>
</dbReference>
<feature type="compositionally biased region" description="Acidic residues" evidence="1">
    <location>
        <begin position="186"/>
        <end position="206"/>
    </location>
</feature>
<feature type="compositionally biased region" description="Basic and acidic residues" evidence="1">
    <location>
        <begin position="529"/>
        <end position="550"/>
    </location>
</feature>
<protein>
    <submittedName>
        <fullName evidence="2">Uncharacterized protein</fullName>
    </submittedName>
</protein>
<feature type="compositionally biased region" description="Polar residues" evidence="1">
    <location>
        <begin position="1357"/>
        <end position="1367"/>
    </location>
</feature>
<feature type="compositionally biased region" description="Basic and acidic residues" evidence="1">
    <location>
        <begin position="439"/>
        <end position="457"/>
    </location>
</feature>
<proteinExistence type="predicted"/>
<feature type="compositionally biased region" description="Basic residues" evidence="1">
    <location>
        <begin position="1479"/>
        <end position="1498"/>
    </location>
</feature>
<feature type="compositionally biased region" description="Polar residues" evidence="1">
    <location>
        <begin position="1095"/>
        <end position="1114"/>
    </location>
</feature>
<feature type="region of interest" description="Disordered" evidence="1">
    <location>
        <begin position="529"/>
        <end position="583"/>
    </location>
</feature>
<feature type="region of interest" description="Disordered" evidence="1">
    <location>
        <begin position="1142"/>
        <end position="1391"/>
    </location>
</feature>
<dbReference type="Proteomes" id="UP001196530">
    <property type="component" value="Unassembled WGS sequence"/>
</dbReference>
<feature type="region of interest" description="Disordered" evidence="1">
    <location>
        <begin position="761"/>
        <end position="1120"/>
    </location>
</feature>
<reference evidence="2" key="1">
    <citation type="journal article" date="2021" name="G3 (Bethesda)">
        <title>Genomic diversity, chromosomal rearrangements, and interspecies hybridization in the ogataea polymorpha species complex.</title>
        <authorList>
            <person name="Hanson S.J."/>
            <person name="Cinneide E.O."/>
            <person name="Salzberg L.I."/>
            <person name="Wolfe K.H."/>
            <person name="McGowan J."/>
            <person name="Fitzpatrick D.A."/>
            <person name="Matlin K."/>
        </authorList>
    </citation>
    <scope>NUCLEOTIDE SEQUENCE</scope>
    <source>
        <strain evidence="2">61-244</strain>
    </source>
</reference>
<feature type="compositionally biased region" description="Acidic residues" evidence="1">
    <location>
        <begin position="1052"/>
        <end position="1063"/>
    </location>
</feature>
<feature type="compositionally biased region" description="Basic and acidic residues" evidence="1">
    <location>
        <begin position="1064"/>
        <end position="1080"/>
    </location>
</feature>
<feature type="compositionally biased region" description="Acidic residues" evidence="1">
    <location>
        <begin position="807"/>
        <end position="835"/>
    </location>
</feature>
<organism evidence="2 3">
    <name type="scientific">Pichia angusta</name>
    <name type="common">Yeast</name>
    <name type="synonym">Hansenula polymorpha</name>
    <dbReference type="NCBI Taxonomy" id="870730"/>
    <lineage>
        <taxon>Eukaryota</taxon>
        <taxon>Fungi</taxon>
        <taxon>Dikarya</taxon>
        <taxon>Ascomycota</taxon>
        <taxon>Saccharomycotina</taxon>
        <taxon>Pichiomycetes</taxon>
        <taxon>Pichiales</taxon>
        <taxon>Pichiaceae</taxon>
        <taxon>Ogataea</taxon>
    </lineage>
</organism>
<feature type="compositionally biased region" description="Basic and acidic residues" evidence="1">
    <location>
        <begin position="1312"/>
        <end position="1336"/>
    </location>
</feature>
<feature type="compositionally biased region" description="Basic and acidic residues" evidence="1">
    <location>
        <begin position="1009"/>
        <end position="1018"/>
    </location>
</feature>
<dbReference type="GeneID" id="66129113"/>
<dbReference type="EMBL" id="JAHLUX010000012">
    <property type="protein sequence ID" value="KAG7816096.1"/>
    <property type="molecule type" value="Genomic_DNA"/>
</dbReference>
<sequence>MPSQDKPKRAAANPELNPFLSRALARIYGDDPSVEVRLPELSVDEDIEYWKTLAKRANIPIEDPVPEREAPVAHREKQQRSGKSLRSVFRRENSATEVPLKRIPRTRKDDFSWYRESKKRYARYLAASAREERELYEQIHKEYLAERESLKRLEEDESRVAKLAQLLREASGNKEVKEEESSVEAQQEEAEEHDDEEAEEAEQAESDEQRESAHSDNSIEVIELGSESEESEQEEPDNSEDQPKIADRFAGKRLPPISNYVVSHYGESEEESEEESQENEVYSDESEENEEEIEGESAEESEIGESQAEESVEESEDIEESERESEQESEQESADEIGAPVSESRSGEREMPQPVELQEIDQMMSEADSILNQPVANESIYYSYHESEQPSEVPDWTQIALLAQQETSVYEDEVIDETTRIEVRAEETAEAAEEEQPQEPEKADAAEETEADQKAGDFEQASAEQLETVPEVFETAIMDTTESEPPAPTKKHKTPPPVELPKRVPSPKSPKLDPGLLDLLSGAFDVHNKASEESEPRVAENAEKSVHFVEPDTEIDVEQGAESTNIEHEETATETAMETATEGETTVLVTAPEAETSQEYDAESTVLDTVYDTAMDSAAENADSGDEPAIEVVAESSVIENDAGDASIDNTIDQEAYATALLNTTQADDDTESVLANQTVYYDDENADSEEVVEPGSVESLDSDEVDHVIMEECGEEVAGKRKHEEETEQEPEPETEPEPKRARVQTGLLDTLEQFASEAMMDISTPEVDVREAEEKDVEIPEEAEETAVICVQPESEGEEKREKEGEQEEEKEEEVMEESEEEQERQLEEETENEQSQKEAQPANEEPQTDASDLEPQPDAGAAEPAGFFSSLRDFVSGAMMEMESDADRRNVSEESETEQLEKEEQLEGPIEPAETSDRDHHGEVGGVLEADKTLEEVSEEERTEEPQLPAKIPEYAVETAEHKEEEREEGPAEAEEQTEIIHVPAEESEGELKEERKDELEEEPKEELKDERKEELEEVLNAEPDEAKELTIPVGDAETVEGSSAQPEAESEGAAEPDVEALEKSPEEVSESSKEQPTEEQEEAEISAETSLQTASPTPAENNASPASDSQLPEVHFERLSQTRGFFGLLSDFASGTLADISPNVSEDEPSGPDGEPEEVTEEKEAEDAAGQTLANAETKLEQEETTNDDQLPKDEFEEPAQTITVKPDPVSSEASPESSEISPTASPKLSDAEVADTVDNSEPEDVPVIHVPATESPATESQITVKPESSGLSLGEVPSLNPETQSESERSRDASPARRTRGRSQKRHSSEPRDSESSKKQRRAVSDSETSRKPKSRPSSNGDRLYRAKSPVKITSSGMSTRSGRVLSYELEQKRGELSNPPPATLPKAVKDLVEEAEFFIEEEKAKELKELVDEAQQFVEEPAAPEEPVSELKVEKRRKPKSTPEPEPEHLPRRTSRQTGRSAVPAEPLARIPPPRRTRRAPKDKKSKPKSKK</sequence>
<feature type="compositionally biased region" description="Basic and acidic residues" evidence="1">
    <location>
        <begin position="918"/>
        <end position="938"/>
    </location>
</feature>
<feature type="region of interest" description="Disordered" evidence="1">
    <location>
        <begin position="421"/>
        <end position="515"/>
    </location>
</feature>
<feature type="compositionally biased region" description="Acidic residues" evidence="1">
    <location>
        <begin position="1019"/>
        <end position="1029"/>
    </location>
</feature>
<feature type="compositionally biased region" description="Acidic residues" evidence="1">
    <location>
        <begin position="776"/>
        <end position="787"/>
    </location>
</feature>
<feature type="compositionally biased region" description="Acidic residues" evidence="1">
    <location>
        <begin position="969"/>
        <end position="981"/>
    </location>
</feature>
<comment type="caution">
    <text evidence="2">The sequence shown here is derived from an EMBL/GenBank/DDBJ whole genome shotgun (WGS) entry which is preliminary data.</text>
</comment>
<feature type="region of interest" description="Disordered" evidence="1">
    <location>
        <begin position="683"/>
        <end position="748"/>
    </location>
</feature>
<feature type="region of interest" description="Disordered" evidence="1">
    <location>
        <begin position="62"/>
        <end position="101"/>
    </location>
</feature>
<feature type="compositionally biased region" description="Acidic residues" evidence="1">
    <location>
        <begin position="226"/>
        <end position="240"/>
    </location>
</feature>
<feature type="compositionally biased region" description="Low complexity" evidence="1">
    <location>
        <begin position="1215"/>
        <end position="1231"/>
    </location>
</feature>
<feature type="compositionally biased region" description="Acidic residues" evidence="1">
    <location>
        <begin position="268"/>
        <end position="335"/>
    </location>
</feature>
<gene>
    <name evidence="2" type="ORF">KL928_005062</name>
</gene>
<feature type="compositionally biased region" description="Basic and acidic residues" evidence="1">
    <location>
        <begin position="171"/>
        <end position="180"/>
    </location>
</feature>
<feature type="compositionally biased region" description="Basic and acidic residues" evidence="1">
    <location>
        <begin position="1447"/>
        <end position="1457"/>
    </location>
</feature>
<feature type="compositionally biased region" description="Basic and acidic residues" evidence="1">
    <location>
        <begin position="241"/>
        <end position="250"/>
    </location>
</feature>
<evidence type="ECO:0000313" key="3">
    <source>
        <dbReference type="Proteomes" id="UP001196530"/>
    </source>
</evidence>
<feature type="compositionally biased region" description="Acidic residues" evidence="1">
    <location>
        <begin position="683"/>
        <end position="693"/>
    </location>
</feature>
<feature type="compositionally biased region" description="Basic and acidic residues" evidence="1">
    <location>
        <begin position="1291"/>
        <end position="1300"/>
    </location>
</feature>
<feature type="compositionally biased region" description="Acidic residues" evidence="1">
    <location>
        <begin position="1149"/>
        <end position="1171"/>
    </location>
</feature>
<feature type="compositionally biased region" description="Low complexity" evidence="1">
    <location>
        <begin position="573"/>
        <end position="583"/>
    </location>
</feature>
<feature type="region of interest" description="Disordered" evidence="1">
    <location>
        <begin position="167"/>
        <end position="359"/>
    </location>
</feature>
<feature type="compositionally biased region" description="Basic and acidic residues" evidence="1">
    <location>
        <begin position="993"/>
        <end position="1002"/>
    </location>
</feature>
<feature type="compositionally biased region" description="Acidic residues" evidence="1">
    <location>
        <begin position="428"/>
        <end position="438"/>
    </location>
</feature>
<feature type="compositionally biased region" description="Basic residues" evidence="1">
    <location>
        <begin position="1302"/>
        <end position="1311"/>
    </location>
</feature>
<evidence type="ECO:0000256" key="1">
    <source>
        <dbReference type="SAM" id="MobiDB-lite"/>
    </source>
</evidence>